<evidence type="ECO:0000256" key="11">
    <source>
        <dbReference type="PIRSR" id="PIRSR000238-1"/>
    </source>
</evidence>
<dbReference type="CDD" id="cd02974">
    <property type="entry name" value="AhpF_NTD_N"/>
    <property type="match status" value="1"/>
</dbReference>
<comment type="similarity">
    <text evidence="1">Belongs to the class-II pyridine nucleotide-disulfide oxidoreductase family.</text>
</comment>
<dbReference type="FunFam" id="3.50.50.60:FF:000007">
    <property type="entry name" value="Alkyl hydroperoxide reductase, F subunit"/>
    <property type="match status" value="1"/>
</dbReference>
<dbReference type="GO" id="GO:0000302">
    <property type="term" value="P:response to reactive oxygen species"/>
    <property type="evidence" value="ECO:0007669"/>
    <property type="project" value="InterPro"/>
</dbReference>
<dbReference type="OrthoDB" id="9806179at2"/>
<evidence type="ECO:0000259" key="13">
    <source>
        <dbReference type="Pfam" id="PF07992"/>
    </source>
</evidence>
<dbReference type="InterPro" id="IPR012081">
    <property type="entry name" value="Alkyl_hydroperoxide_Rdtase_suF"/>
</dbReference>
<evidence type="ECO:0000256" key="3">
    <source>
        <dbReference type="ARBA" id="ARBA00020059"/>
    </source>
</evidence>
<feature type="binding site" evidence="11">
    <location>
        <begin position="472"/>
        <end position="482"/>
    </location>
    <ligand>
        <name>FAD</name>
        <dbReference type="ChEBI" id="CHEBI:57692"/>
    </ligand>
</feature>
<dbReference type="GO" id="GO:0051287">
    <property type="term" value="F:NAD binding"/>
    <property type="evidence" value="ECO:0007669"/>
    <property type="project" value="InterPro"/>
</dbReference>
<dbReference type="AlphaFoldDB" id="A0A3A6TQ99"/>
<protein>
    <recommendedName>
        <fullName evidence="3">Alkyl hydroperoxide reductase subunit F</fullName>
    </recommendedName>
</protein>
<evidence type="ECO:0000256" key="9">
    <source>
        <dbReference type="ARBA" id="ARBA00023284"/>
    </source>
</evidence>
<dbReference type="GO" id="GO:0005829">
    <property type="term" value="C:cytosol"/>
    <property type="evidence" value="ECO:0007669"/>
    <property type="project" value="UniProtKB-ARBA"/>
</dbReference>
<keyword evidence="9 12" id="KW-0676">Redox-active center</keyword>
<dbReference type="PIRSF" id="PIRSF000238">
    <property type="entry name" value="AhpF"/>
    <property type="match status" value="1"/>
</dbReference>
<feature type="disulfide bond" description="Redox-active" evidence="12">
    <location>
        <begin position="339"/>
        <end position="342"/>
    </location>
</feature>
<evidence type="ECO:0000256" key="12">
    <source>
        <dbReference type="PIRSR" id="PIRSR000238-2"/>
    </source>
</evidence>
<dbReference type="PRINTS" id="PR00368">
    <property type="entry name" value="FADPNR"/>
</dbReference>
<dbReference type="InterPro" id="IPR044142">
    <property type="entry name" value="AhpF_NTD_N"/>
</dbReference>
<dbReference type="InterPro" id="IPR036188">
    <property type="entry name" value="FAD/NAD-bd_sf"/>
</dbReference>
<feature type="domain" description="FAD/NAD(P)-binding" evidence="13">
    <location>
        <begin position="211"/>
        <end position="498"/>
    </location>
</feature>
<dbReference type="InterPro" id="IPR036249">
    <property type="entry name" value="Thioredoxin-like_sf"/>
</dbReference>
<dbReference type="Pfam" id="PF13192">
    <property type="entry name" value="Thioredoxin_3"/>
    <property type="match status" value="1"/>
</dbReference>
<proteinExistence type="inferred from homology"/>
<evidence type="ECO:0000256" key="7">
    <source>
        <dbReference type="ARBA" id="ARBA00023027"/>
    </source>
</evidence>
<dbReference type="GO" id="GO:0050660">
    <property type="term" value="F:flavin adenine dinucleotide binding"/>
    <property type="evidence" value="ECO:0007669"/>
    <property type="project" value="InterPro"/>
</dbReference>
<evidence type="ECO:0000256" key="10">
    <source>
        <dbReference type="ARBA" id="ARBA00024806"/>
    </source>
</evidence>
<keyword evidence="11" id="KW-0521">NADP</keyword>
<evidence type="ECO:0000256" key="6">
    <source>
        <dbReference type="ARBA" id="ARBA00023002"/>
    </source>
</evidence>
<dbReference type="PRINTS" id="PR00469">
    <property type="entry name" value="PNDRDTASEII"/>
</dbReference>
<evidence type="ECO:0000256" key="4">
    <source>
        <dbReference type="ARBA" id="ARBA00022630"/>
    </source>
</evidence>
<reference evidence="15 16" key="1">
    <citation type="submission" date="2018-09" db="EMBL/GenBank/DDBJ databases">
        <title>Phylogeny of the Shewanellaceae, and recommendation for two new genera, Pseudoshewanella and Parashewanella.</title>
        <authorList>
            <person name="Wang G."/>
        </authorList>
    </citation>
    <scope>NUCLEOTIDE SEQUENCE [LARGE SCALE GENOMIC DNA]</scope>
    <source>
        <strain evidence="15 16">KCTC 22492</strain>
    </source>
</reference>
<keyword evidence="16" id="KW-1185">Reference proteome</keyword>
<gene>
    <name evidence="15" type="ORF">D5R81_09785</name>
</gene>
<comment type="function">
    <text evidence="10">Serves to protect the cell against DNA damage by alkyl hydroperoxides. It can use either NADH or NADPH as electron donor for direct reduction of redox dyes or of alkyl hydroperoxides when combined with the AhpC protein.</text>
</comment>
<keyword evidence="7 11" id="KW-0520">NAD</keyword>
<sequence>MLDINLKKQLEAYLANLTRPIELHLSADDSSKGIELANLANEITILSNKITLHRVENDRRQLLTIVNPENNSQISFAGIPMGHEFTSLVLALLHSGGHPIKLDADVIDQIRTLEGSFKFETFISLSCQNCPDVVQAINIMAAINPNITNVMIDGALYQDEVNARNIMAVPSVYLNGEVFSQGRISLKDILARIDTDSVKKQADKISAKEEFDVLVVGGGPAGASAAIYAARKGLRTGIVADKFGGQVSETVGIENFISVKATEGPKLVANLEEHVKDYDVDIMDGQRASRLINGRNFQLELESGAQLSSKTVLIATGARWREMNVPGEQEYRGKGVAYCPHCDGPLFKGKRVAVIGGGNSGIEAAIDLAGIVEHVTVLEFDSKLRADEVLQTKANSMGNIDIITQAQTTEVVGDGARVQGLNYTNRATGETHHIELAGIFVQIGLVPNTEWIKDGILMNSRGEIVVDNKGQTSIPGVFAAGDVTDSAYKQIIIAMGSGANASLGAFDYMIRLEEPLVDAA</sequence>
<dbReference type="PROSITE" id="PS00573">
    <property type="entry name" value="PYRIDINE_REDOX_2"/>
    <property type="match status" value="1"/>
</dbReference>
<organism evidence="15 16">
    <name type="scientific">Parashewanella spongiae</name>
    <dbReference type="NCBI Taxonomy" id="342950"/>
    <lineage>
        <taxon>Bacteria</taxon>
        <taxon>Pseudomonadati</taxon>
        <taxon>Pseudomonadota</taxon>
        <taxon>Gammaproteobacteria</taxon>
        <taxon>Alteromonadales</taxon>
        <taxon>Shewanellaceae</taxon>
        <taxon>Parashewanella</taxon>
    </lineage>
</organism>
<dbReference type="Proteomes" id="UP000273022">
    <property type="component" value="Unassembled WGS sequence"/>
</dbReference>
<keyword evidence="5 11" id="KW-0274">FAD</keyword>
<comment type="cofactor">
    <cofactor evidence="11">
        <name>FAD</name>
        <dbReference type="ChEBI" id="CHEBI:57692"/>
    </cofactor>
    <text evidence="11">Binds 1 FAD per subunit.</text>
</comment>
<evidence type="ECO:0000313" key="15">
    <source>
        <dbReference type="EMBL" id="RJY16317.1"/>
    </source>
</evidence>
<feature type="binding site" evidence="11">
    <location>
        <begin position="212"/>
        <end position="227"/>
    </location>
    <ligand>
        <name>FAD</name>
        <dbReference type="ChEBI" id="CHEBI:57692"/>
    </ligand>
</feature>
<dbReference type="RefSeq" id="WP_121853458.1">
    <property type="nucleotide sequence ID" value="NZ_CP037952.1"/>
</dbReference>
<dbReference type="SUPFAM" id="SSF51905">
    <property type="entry name" value="FAD/NAD(P)-binding domain"/>
    <property type="match status" value="1"/>
</dbReference>
<dbReference type="InterPro" id="IPR023753">
    <property type="entry name" value="FAD/NAD-binding_dom"/>
</dbReference>
<dbReference type="EMBL" id="QYYH01000051">
    <property type="protein sequence ID" value="RJY16317.1"/>
    <property type="molecule type" value="Genomic_DNA"/>
</dbReference>
<dbReference type="NCBIfam" id="TIGR03140">
    <property type="entry name" value="AhpF"/>
    <property type="match status" value="1"/>
</dbReference>
<dbReference type="InterPro" id="IPR008255">
    <property type="entry name" value="Pyr_nucl-diS_OxRdtase_2_AS"/>
</dbReference>
<dbReference type="GO" id="GO:0032991">
    <property type="term" value="C:protein-containing complex"/>
    <property type="evidence" value="ECO:0007669"/>
    <property type="project" value="UniProtKB-ARBA"/>
</dbReference>
<dbReference type="GO" id="GO:0102039">
    <property type="term" value="F:NADH-dependent peroxiredoxin activity"/>
    <property type="evidence" value="ECO:0007669"/>
    <property type="project" value="InterPro"/>
</dbReference>
<keyword evidence="6 15" id="KW-0560">Oxidoreductase</keyword>
<keyword evidence="4" id="KW-0285">Flavoprotein</keyword>
<comment type="subunit">
    <text evidence="2">Homodimer.</text>
</comment>
<dbReference type="InterPro" id="IPR050097">
    <property type="entry name" value="Ferredoxin-NADP_redctase_2"/>
</dbReference>
<dbReference type="InterPro" id="IPR012336">
    <property type="entry name" value="Thioredoxin-like_fold"/>
</dbReference>
<dbReference type="SUPFAM" id="SSF52833">
    <property type="entry name" value="Thioredoxin-like"/>
    <property type="match status" value="2"/>
</dbReference>
<evidence type="ECO:0000256" key="1">
    <source>
        <dbReference type="ARBA" id="ARBA00009333"/>
    </source>
</evidence>
<dbReference type="PROSITE" id="PS51354">
    <property type="entry name" value="GLUTAREDOXIN_2"/>
    <property type="match status" value="1"/>
</dbReference>
<evidence type="ECO:0000313" key="16">
    <source>
        <dbReference type="Proteomes" id="UP000273022"/>
    </source>
</evidence>
<keyword evidence="8 12" id="KW-1015">Disulfide bond</keyword>
<dbReference type="Gene3D" id="3.40.30.80">
    <property type="match status" value="1"/>
</dbReference>
<feature type="domain" description="Thioredoxin-like fold" evidence="14">
    <location>
        <begin position="123"/>
        <end position="192"/>
    </location>
</feature>
<name>A0A3A6TQ99_9GAMM</name>
<feature type="binding site" evidence="11">
    <location>
        <begin position="351"/>
        <end position="365"/>
    </location>
    <ligand>
        <name>NAD(+)</name>
        <dbReference type="ChEBI" id="CHEBI:57540"/>
    </ligand>
</feature>
<evidence type="ECO:0000256" key="8">
    <source>
        <dbReference type="ARBA" id="ARBA00023157"/>
    </source>
</evidence>
<dbReference type="PANTHER" id="PTHR48105">
    <property type="entry name" value="THIOREDOXIN REDUCTASE 1-RELATED-RELATED"/>
    <property type="match status" value="1"/>
</dbReference>
<evidence type="ECO:0000259" key="14">
    <source>
        <dbReference type="Pfam" id="PF13192"/>
    </source>
</evidence>
<evidence type="ECO:0000256" key="2">
    <source>
        <dbReference type="ARBA" id="ARBA00011738"/>
    </source>
</evidence>
<dbReference type="GO" id="GO:0016668">
    <property type="term" value="F:oxidoreductase activity, acting on a sulfur group of donors, NAD(P) as acceptor"/>
    <property type="evidence" value="ECO:0007669"/>
    <property type="project" value="UniProtKB-ARBA"/>
</dbReference>
<dbReference type="Gene3D" id="3.50.50.60">
    <property type="entry name" value="FAD/NAD(P)-binding domain"/>
    <property type="match status" value="2"/>
</dbReference>
<dbReference type="CDD" id="cd03026">
    <property type="entry name" value="AhpF_NTD_C"/>
    <property type="match status" value="1"/>
</dbReference>
<comment type="caution">
    <text evidence="15">The sequence shown here is derived from an EMBL/GenBank/DDBJ whole genome shotgun (WGS) entry which is preliminary data.</text>
</comment>
<dbReference type="InterPro" id="IPR044141">
    <property type="entry name" value="AhpF_NTD_C"/>
</dbReference>
<evidence type="ECO:0000256" key="5">
    <source>
        <dbReference type="ARBA" id="ARBA00022827"/>
    </source>
</evidence>
<accession>A0A3A6TQ99</accession>
<dbReference type="Pfam" id="PF07992">
    <property type="entry name" value="Pyr_redox_2"/>
    <property type="match status" value="1"/>
</dbReference>